<dbReference type="GO" id="GO:0043546">
    <property type="term" value="F:molybdopterin cofactor binding"/>
    <property type="evidence" value="ECO:0007669"/>
    <property type="project" value="InterPro"/>
</dbReference>
<dbReference type="Gene3D" id="3.30.2070.10">
    <property type="entry name" value="Formate dehydrogenase/DMSO reductase"/>
    <property type="match status" value="1"/>
</dbReference>
<evidence type="ECO:0000313" key="5">
    <source>
        <dbReference type="EMBL" id="KKL15235.1"/>
    </source>
</evidence>
<dbReference type="SUPFAM" id="SSF53706">
    <property type="entry name" value="Formate dehydrogenase/DMSO reductase, domains 1-3"/>
    <property type="match status" value="1"/>
</dbReference>
<comment type="similarity">
    <text evidence="1">Belongs to the prokaryotic molybdopterin-containing oxidoreductase family.</text>
</comment>
<dbReference type="InterPro" id="IPR006657">
    <property type="entry name" value="MoPterin_dinucl-bd_dom"/>
</dbReference>
<dbReference type="EMBL" id="LAZR01040140">
    <property type="protein sequence ID" value="KKL15235.1"/>
    <property type="molecule type" value="Genomic_DNA"/>
</dbReference>
<dbReference type="InterPro" id="IPR050612">
    <property type="entry name" value="Prok_Mopterin_Oxidored"/>
</dbReference>
<dbReference type="GO" id="GO:0018818">
    <property type="term" value="F:acetylene hydratase activity"/>
    <property type="evidence" value="ECO:0007669"/>
    <property type="project" value="InterPro"/>
</dbReference>
<dbReference type="SUPFAM" id="SSF50692">
    <property type="entry name" value="ADC-like"/>
    <property type="match status" value="1"/>
</dbReference>
<reference evidence="5" key="1">
    <citation type="journal article" date="2015" name="Nature">
        <title>Complex archaea that bridge the gap between prokaryotes and eukaryotes.</title>
        <authorList>
            <person name="Spang A."/>
            <person name="Saw J.H."/>
            <person name="Jorgensen S.L."/>
            <person name="Zaremba-Niedzwiedzka K."/>
            <person name="Martijn J."/>
            <person name="Lind A.E."/>
            <person name="van Eijk R."/>
            <person name="Schleper C."/>
            <person name="Guy L."/>
            <person name="Ettema T.J."/>
        </authorList>
    </citation>
    <scope>NUCLEOTIDE SEQUENCE</scope>
</reference>
<evidence type="ECO:0008006" key="6">
    <source>
        <dbReference type="Google" id="ProtNLM"/>
    </source>
</evidence>
<protein>
    <recommendedName>
        <fullName evidence="6">Molybdopterin oxidoreductase</fullName>
    </recommendedName>
</protein>
<name>A0A0F9B0V2_9ZZZZ</name>
<dbReference type="GO" id="GO:0016491">
    <property type="term" value="F:oxidoreductase activity"/>
    <property type="evidence" value="ECO:0007669"/>
    <property type="project" value="InterPro"/>
</dbReference>
<sequence>ELYDKEFVTQYIHGWNAFVERVMKDYPLNRVEKITWIDQEVIQNAARLYATTKPAGIHWGVPTEQNINCTDFTRTAIGLMAATGNLDIPGGNVFYQPPPVRSVAEFSAHAALSSEQKKKRLGGDQYKLAARMTIITPKCAWDAILTGKPYPVKVGYLVGTNPVVSRANAKEVYKALKSLDFLVVSDFFLTPTAELADIFLPAGTWLEQDHISENWKFHGYVLARQKVVEIGECWQDHKIFMELGKKLGQEWWDTVEDSLNWLLEPTGLTWEEFKKKGYLQGDMIYYKYREKGFSTPTRKIELYSTILEKWGFDPLPKYTEIPESPISTPDLAIKYPYILNSGLRTPTFFHSENRMIPWLREIRPDPIVEIHPETAKKHDIQEGDWVWIESRRGRAKERAKLNTGIDPRVIVAEHGWWYPEIKSSDHGWETSNINLLTDNSHESMDPVMGATNLRVLLCNIIRCEDE</sequence>
<dbReference type="Gene3D" id="3.40.50.740">
    <property type="match status" value="1"/>
</dbReference>
<feature type="domain" description="Molybdopterin oxidoreductase" evidence="3">
    <location>
        <begin position="57"/>
        <end position="245"/>
    </location>
</feature>
<feature type="non-terminal residue" evidence="5">
    <location>
        <position position="1"/>
    </location>
</feature>
<dbReference type="Gene3D" id="2.40.40.20">
    <property type="match status" value="1"/>
</dbReference>
<keyword evidence="2" id="KW-0479">Metal-binding</keyword>
<dbReference type="InterPro" id="IPR006656">
    <property type="entry name" value="Mopterin_OxRdtase"/>
</dbReference>
<evidence type="ECO:0000259" key="3">
    <source>
        <dbReference type="Pfam" id="PF00384"/>
    </source>
</evidence>
<organism evidence="5">
    <name type="scientific">marine sediment metagenome</name>
    <dbReference type="NCBI Taxonomy" id="412755"/>
    <lineage>
        <taxon>unclassified sequences</taxon>
        <taxon>metagenomes</taxon>
        <taxon>ecological metagenomes</taxon>
    </lineage>
</organism>
<dbReference type="InterPro" id="IPR037949">
    <property type="entry name" value="MopB_CT_Acetylene-hydratase"/>
</dbReference>
<accession>A0A0F9B0V2</accession>
<proteinExistence type="inferred from homology"/>
<dbReference type="AlphaFoldDB" id="A0A0F9B0V2"/>
<comment type="caution">
    <text evidence="5">The sequence shown here is derived from an EMBL/GenBank/DDBJ whole genome shotgun (WGS) entry which is preliminary data.</text>
</comment>
<dbReference type="PANTHER" id="PTHR43742">
    <property type="entry name" value="TRIMETHYLAMINE-N-OXIDE REDUCTASE"/>
    <property type="match status" value="1"/>
</dbReference>
<feature type="domain" description="Molybdopterin dinucleotide-binding" evidence="4">
    <location>
        <begin position="341"/>
        <end position="439"/>
    </location>
</feature>
<dbReference type="Gene3D" id="3.40.228.10">
    <property type="entry name" value="Dimethylsulfoxide Reductase, domain 2"/>
    <property type="match status" value="1"/>
</dbReference>
<evidence type="ECO:0000259" key="4">
    <source>
        <dbReference type="Pfam" id="PF01568"/>
    </source>
</evidence>
<gene>
    <name evidence="5" type="ORF">LCGC14_2507620</name>
</gene>
<evidence type="ECO:0000256" key="1">
    <source>
        <dbReference type="ARBA" id="ARBA00010312"/>
    </source>
</evidence>
<evidence type="ECO:0000256" key="2">
    <source>
        <dbReference type="ARBA" id="ARBA00022723"/>
    </source>
</evidence>
<dbReference type="CDD" id="cd02781">
    <property type="entry name" value="MopB_CT_Acetylene-hydratase"/>
    <property type="match status" value="1"/>
</dbReference>
<dbReference type="InterPro" id="IPR009010">
    <property type="entry name" value="Asp_de-COase-like_dom_sf"/>
</dbReference>
<dbReference type="Pfam" id="PF00384">
    <property type="entry name" value="Molybdopterin"/>
    <property type="match status" value="1"/>
</dbReference>
<dbReference type="GO" id="GO:0046872">
    <property type="term" value="F:metal ion binding"/>
    <property type="evidence" value="ECO:0007669"/>
    <property type="project" value="UniProtKB-KW"/>
</dbReference>
<dbReference type="Pfam" id="PF01568">
    <property type="entry name" value="Molydop_binding"/>
    <property type="match status" value="1"/>
</dbReference>